<organism evidence="1 2">
    <name type="scientific">Ancylostoma ceylanicum</name>
    <dbReference type="NCBI Taxonomy" id="53326"/>
    <lineage>
        <taxon>Eukaryota</taxon>
        <taxon>Metazoa</taxon>
        <taxon>Ecdysozoa</taxon>
        <taxon>Nematoda</taxon>
        <taxon>Chromadorea</taxon>
        <taxon>Rhabditida</taxon>
        <taxon>Rhabditina</taxon>
        <taxon>Rhabditomorpha</taxon>
        <taxon>Strongyloidea</taxon>
        <taxon>Ancylostomatidae</taxon>
        <taxon>Ancylostomatinae</taxon>
        <taxon>Ancylostoma</taxon>
    </lineage>
</organism>
<proteinExistence type="predicted"/>
<gene>
    <name evidence="1" type="ORF">ANCCEY_12389</name>
</gene>
<sequence length="589" mass="67363">MLTVSTLSFRTRYQIRFFRSAIVLVERVHGKSHSADLKIATTFRPLLASQVAAIPRRGNEPWSLILCKFKDSDFEPRSAEWFAEWISGGNNPDTIESYFSSVSNAVYTIKGSNVTKWLRLPWSRREVLRMAVMDPRLQSERERPFADIWGESEDEGNFAIVGFPEGKEQLSQTPKNEEYMFDKAKQLCISFAEENGFVLNRQKITIINTENTAVYGKDTGVLLTPKLIFSSVLTHEMIHSMNIGHSYSDRKIRVFPYSSPGEYDDKYDLMSTANAHMRLSTYGLGGPGLNGPHLDYLGWLPQNRMVYFGRDGRNNYTLRLSSLSVPHRLTIGWLLVMIPYDRDDPGNVYTIEYRTPVGNDAGIKQGAVVIHKVHRIGVSYYSTLMTHEKGEYNELTAGTEWLQFLDINVDGGFQYIRVKVERVHGKSHSADLKIATTFRPELCRGADVRMEVKQSPHLITHGVRSVCIEQNRTVTQRDIDRQYLRDAFFDMRKTFGQNECKNGRVWRAIDAYDYVCVEPHRVDQVMDTVASVDEDDDGCDDYLVHRNAFQGDKACVSEDERALIHKENAESHRHLRNYAFFNGADSVGL</sequence>
<dbReference type="Proteomes" id="UP000054495">
    <property type="component" value="Unassembled WGS sequence"/>
</dbReference>
<reference evidence="1 2" key="1">
    <citation type="submission" date="2013-05" db="EMBL/GenBank/DDBJ databases">
        <title>Draft genome of the parasitic nematode Anyclostoma ceylanicum.</title>
        <authorList>
            <person name="Mitreva M."/>
        </authorList>
    </citation>
    <scope>NUCLEOTIDE SEQUENCE [LARGE SCALE GENOMIC DNA]</scope>
</reference>
<keyword evidence="2" id="KW-1185">Reference proteome</keyword>
<protein>
    <submittedName>
        <fullName evidence="1">Uncharacterized protein</fullName>
    </submittedName>
</protein>
<evidence type="ECO:0000313" key="1">
    <source>
        <dbReference type="EMBL" id="EPB68519.1"/>
    </source>
</evidence>
<name>A0A0D6L9T7_9BILA</name>
<dbReference type="EMBL" id="KE125424">
    <property type="protein sequence ID" value="EPB68519.1"/>
    <property type="molecule type" value="Genomic_DNA"/>
</dbReference>
<dbReference type="AlphaFoldDB" id="A0A0D6L9T7"/>
<accession>A0A0D6L9T7</accession>
<evidence type="ECO:0000313" key="2">
    <source>
        <dbReference type="Proteomes" id="UP000054495"/>
    </source>
</evidence>